<dbReference type="PROSITE" id="PS51459">
    <property type="entry name" value="FIDO"/>
    <property type="match status" value="1"/>
</dbReference>
<dbReference type="Gene3D" id="1.10.3290.10">
    <property type="entry name" value="Fido-like domain"/>
    <property type="match status" value="1"/>
</dbReference>
<dbReference type="Proteomes" id="UP001597079">
    <property type="component" value="Unassembled WGS sequence"/>
</dbReference>
<feature type="domain" description="Fido" evidence="1">
    <location>
        <begin position="103"/>
        <end position="266"/>
    </location>
</feature>
<dbReference type="InterPro" id="IPR036597">
    <property type="entry name" value="Fido-like_dom_sf"/>
</dbReference>
<proteinExistence type="predicted"/>
<dbReference type="Gene3D" id="1.10.10.10">
    <property type="entry name" value="Winged helix-like DNA-binding domain superfamily/Winged helix DNA-binding domain"/>
    <property type="match status" value="1"/>
</dbReference>
<keyword evidence="3" id="KW-1185">Reference proteome</keyword>
<dbReference type="Pfam" id="PF13384">
    <property type="entry name" value="HTH_23"/>
    <property type="match status" value="1"/>
</dbReference>
<accession>A0ABW4JIX0</accession>
<dbReference type="InterPro" id="IPR036388">
    <property type="entry name" value="WH-like_DNA-bd_sf"/>
</dbReference>
<dbReference type="RefSeq" id="WP_377943823.1">
    <property type="nucleotide sequence ID" value="NZ_JBHUCX010000035.1"/>
</dbReference>
<dbReference type="SUPFAM" id="SSF140931">
    <property type="entry name" value="Fic-like"/>
    <property type="match status" value="1"/>
</dbReference>
<comment type="caution">
    <text evidence="2">The sequence shown here is derived from an EMBL/GenBank/DDBJ whole genome shotgun (WGS) entry which is preliminary data.</text>
</comment>
<dbReference type="SUPFAM" id="SSF46785">
    <property type="entry name" value="Winged helix' DNA-binding domain"/>
    <property type="match status" value="1"/>
</dbReference>
<evidence type="ECO:0000313" key="3">
    <source>
        <dbReference type="Proteomes" id="UP001597079"/>
    </source>
</evidence>
<dbReference type="PANTHER" id="PTHR13504:SF38">
    <property type="entry name" value="FIDO DOMAIN-CONTAINING PROTEIN"/>
    <property type="match status" value="1"/>
</dbReference>
<organism evidence="2 3">
    <name type="scientific">Alicyclobacillus fodiniaquatilis</name>
    <dbReference type="NCBI Taxonomy" id="1661150"/>
    <lineage>
        <taxon>Bacteria</taxon>
        <taxon>Bacillati</taxon>
        <taxon>Bacillota</taxon>
        <taxon>Bacilli</taxon>
        <taxon>Bacillales</taxon>
        <taxon>Alicyclobacillaceae</taxon>
        <taxon>Alicyclobacillus</taxon>
    </lineage>
</organism>
<dbReference type="EMBL" id="JBHUCX010000035">
    <property type="protein sequence ID" value="MFD1675943.1"/>
    <property type="molecule type" value="Genomic_DNA"/>
</dbReference>
<dbReference type="InterPro" id="IPR036390">
    <property type="entry name" value="WH_DNA-bd_sf"/>
</dbReference>
<evidence type="ECO:0000313" key="2">
    <source>
        <dbReference type="EMBL" id="MFD1675943.1"/>
    </source>
</evidence>
<reference evidence="3" key="1">
    <citation type="journal article" date="2019" name="Int. J. Syst. Evol. Microbiol.">
        <title>The Global Catalogue of Microorganisms (GCM) 10K type strain sequencing project: providing services to taxonomists for standard genome sequencing and annotation.</title>
        <authorList>
            <consortium name="The Broad Institute Genomics Platform"/>
            <consortium name="The Broad Institute Genome Sequencing Center for Infectious Disease"/>
            <person name="Wu L."/>
            <person name="Ma J."/>
        </authorList>
    </citation>
    <scope>NUCLEOTIDE SEQUENCE [LARGE SCALE GENOMIC DNA]</scope>
    <source>
        <strain evidence="3">CGMCC 1.12286</strain>
    </source>
</reference>
<dbReference type="PANTHER" id="PTHR13504">
    <property type="entry name" value="FIDO DOMAIN-CONTAINING PROTEIN DDB_G0283145"/>
    <property type="match status" value="1"/>
</dbReference>
<name>A0ABW4JIX0_9BACL</name>
<dbReference type="InterPro" id="IPR040198">
    <property type="entry name" value="Fido_containing"/>
</dbReference>
<dbReference type="Pfam" id="PF02661">
    <property type="entry name" value="Fic"/>
    <property type="match status" value="1"/>
</dbReference>
<gene>
    <name evidence="2" type="ORF">ACFSB2_14660</name>
</gene>
<protein>
    <submittedName>
        <fullName evidence="2">Fic family protein</fullName>
    </submittedName>
</protein>
<sequence>MYQPRFTYTNDIVKDLMLIEKSKVMVDILPIPVDVARSLRKEAHLKMTHYSTRIEGNPLSLEQVSEIVQSRHEAARIRAEEEVRNYWDALTFLDTARKLRVPITESFIQRLHAIIERSGAGRRVKQSTYRGPTPPGVLFAVYDTQSRQPDYIPPEWTDVPELMKNFVEWVQVEQSLPVPIKAAIAAYQLLTIHPFEDGNGRTSRALATYILSTGGYNLRGFNSMEEYYVSDLEGYYRNIQMGLPVLYYDGRNHPPDLAPWIGYFTRIMGYAFERVASRAKQNSQPVVHPLVSKLEPNEIVLLRALLDRDGFIKPKEIADLFHVSPRTATNWAKRWLEKGLLSPAGGERRITLYAVGSEYAGLSQSDLGYIMKD</sequence>
<dbReference type="InterPro" id="IPR003812">
    <property type="entry name" value="Fido"/>
</dbReference>
<evidence type="ECO:0000259" key="1">
    <source>
        <dbReference type="PROSITE" id="PS51459"/>
    </source>
</evidence>